<dbReference type="AlphaFoldDB" id="A0A7L5C1P6"/>
<dbReference type="PROSITE" id="PS50005">
    <property type="entry name" value="TPR"/>
    <property type="match status" value="3"/>
</dbReference>
<dbReference type="Pfam" id="PF13432">
    <property type="entry name" value="TPR_16"/>
    <property type="match status" value="3"/>
</dbReference>
<proteinExistence type="predicted"/>
<dbReference type="Proteomes" id="UP000503336">
    <property type="component" value="Chromosome"/>
</dbReference>
<dbReference type="Gene3D" id="1.25.40.10">
    <property type="entry name" value="Tetratricopeptide repeat domain"/>
    <property type="match status" value="2"/>
</dbReference>
<organism evidence="2 3">
    <name type="scientific">Pikeienuella piscinae</name>
    <dbReference type="NCBI Taxonomy" id="2748098"/>
    <lineage>
        <taxon>Bacteria</taxon>
        <taxon>Pseudomonadati</taxon>
        <taxon>Pseudomonadota</taxon>
        <taxon>Alphaproteobacteria</taxon>
        <taxon>Rhodobacterales</taxon>
        <taxon>Paracoccaceae</taxon>
        <taxon>Pikeienuella</taxon>
    </lineage>
</organism>
<evidence type="ECO:0000256" key="1">
    <source>
        <dbReference type="PROSITE-ProRule" id="PRU00339"/>
    </source>
</evidence>
<dbReference type="EMBL" id="CP049056">
    <property type="protein sequence ID" value="QIE55779.1"/>
    <property type="molecule type" value="Genomic_DNA"/>
</dbReference>
<reference evidence="2 3" key="1">
    <citation type="submission" date="2020-02" db="EMBL/GenBank/DDBJ databases">
        <title>complete genome sequence of Rhodobacteraceae bacterium.</title>
        <authorList>
            <person name="Park J."/>
            <person name="Kim Y.-S."/>
            <person name="Kim K.-H."/>
        </authorList>
    </citation>
    <scope>NUCLEOTIDE SEQUENCE [LARGE SCALE GENOMIC DNA]</scope>
    <source>
        <strain evidence="2 3">RR4-56</strain>
    </source>
</reference>
<dbReference type="PANTHER" id="PTHR12558">
    <property type="entry name" value="CELL DIVISION CYCLE 16,23,27"/>
    <property type="match status" value="1"/>
</dbReference>
<feature type="repeat" description="TPR" evidence="1">
    <location>
        <begin position="364"/>
        <end position="397"/>
    </location>
</feature>
<dbReference type="KEGG" id="hdh:G5B40_10140"/>
<name>A0A7L5C1P6_9RHOB</name>
<sequence length="572" mass="61368">MTYLIRVASGVAFAAALGFAGVGGAMAGNTLSGAYLAGLHAAKIGDLDAAAKYFGRALDRDPGDLALMEQTLLYQAAAGRVDQAMDLAERLIVFDANNRIATLLLTAQELKTGEYRAALDRIEAAGGGFHPLIGSMIGAWAKFGLGDAAGGEAALNGLGERPVFRVFTLYHTGLMRHADNDPEGAVEAYAQLGEKLSTPTGRVASAYAAALIDARKRDEARAVYEAAEALTVGDGALEAEIAAFDAGAQPAPLVETPAEGAAEALFGLAAALGDDGDTRLTLLYARLATWLRPDLYNATLLVAELLDSNNQNEAAIRAYESIPPDSPLARSAEIGRAEALHRLGRNDEAAEALKSLTRRAPGMADAFIALGDLLRRGENYNEAAKAYASAIDLMEAAGRPNWVLFYQRGIAYERAGEWDEAEADFLTALEMQPDQPLVLNYLGYSWLEKGMNIDEAMAMIRKAVDQRPEDGYIVDSLGWGHYLLDEFPAAVRAVELQPIDPVVNDHFGDALWRVGRRLEAEFQWRRALSFDPAEKDRERIRRKLDIGLDAVLEEEEAAAAARSAPVSSANDG</sequence>
<protein>
    <submittedName>
        <fullName evidence="2">Tetratricopeptide repeat protein</fullName>
    </submittedName>
</protein>
<dbReference type="PANTHER" id="PTHR12558:SF13">
    <property type="entry name" value="CELL DIVISION CYCLE PROTEIN 27 HOMOLOG"/>
    <property type="match status" value="1"/>
</dbReference>
<dbReference type="SMART" id="SM00028">
    <property type="entry name" value="TPR"/>
    <property type="match status" value="6"/>
</dbReference>
<feature type="repeat" description="TPR" evidence="1">
    <location>
        <begin position="402"/>
        <end position="435"/>
    </location>
</feature>
<dbReference type="InterPro" id="IPR011990">
    <property type="entry name" value="TPR-like_helical_dom_sf"/>
</dbReference>
<dbReference type="SUPFAM" id="SSF48452">
    <property type="entry name" value="TPR-like"/>
    <property type="match status" value="3"/>
</dbReference>
<gene>
    <name evidence="2" type="ORF">G5B40_10140</name>
</gene>
<evidence type="ECO:0000313" key="3">
    <source>
        <dbReference type="Proteomes" id="UP000503336"/>
    </source>
</evidence>
<evidence type="ECO:0000313" key="2">
    <source>
        <dbReference type="EMBL" id="QIE55779.1"/>
    </source>
</evidence>
<accession>A0A7L5C1P6</accession>
<keyword evidence="3" id="KW-1185">Reference proteome</keyword>
<keyword evidence="1" id="KW-0802">TPR repeat</keyword>
<feature type="repeat" description="TPR" evidence="1">
    <location>
        <begin position="31"/>
        <end position="64"/>
    </location>
</feature>
<dbReference type="RefSeq" id="WP_165098140.1">
    <property type="nucleotide sequence ID" value="NZ_CP049056.1"/>
</dbReference>
<dbReference type="InterPro" id="IPR019734">
    <property type="entry name" value="TPR_rpt"/>
</dbReference>